<dbReference type="InterPro" id="IPR036937">
    <property type="entry name" value="Adhesion_dom_fimbrial_sf"/>
</dbReference>
<evidence type="ECO:0000313" key="3">
    <source>
        <dbReference type="Proteomes" id="UP000775646"/>
    </source>
</evidence>
<evidence type="ECO:0000313" key="2">
    <source>
        <dbReference type="EMBL" id="EFI6951902.1"/>
    </source>
</evidence>
<dbReference type="PANTHER" id="PTHR33420:SF5">
    <property type="entry name" value="FIMBRIAL SUBUNIT"/>
    <property type="match status" value="1"/>
</dbReference>
<dbReference type="RefSeq" id="WP_024165103.1">
    <property type="nucleotide sequence ID" value="NZ_CP015229.1"/>
</dbReference>
<dbReference type="InterPro" id="IPR050263">
    <property type="entry name" value="Bact_Fimbrial_Adh_Pro"/>
</dbReference>
<sequence length="192" mass="20825">MKRHNLFAALTINIALMCSAAYAELNVDFNAKVLSSTCKMEIDNNGIINLATVGLDYFANSTTAEQYYTGGKNFSILLSGCSGTALTGTKQLHLDFKPRTGSFAPGSSQIFPNEDINGASNIGIVIFSVNDSNNKFNVWSPAGVSRSVYTIDADKMNDSRWNFYTRMQKVNNAASVGSGKVTTSVLVDAWYE</sequence>
<dbReference type="EMBL" id="AASZRA010000006">
    <property type="protein sequence ID" value="EFI6951902.1"/>
    <property type="molecule type" value="Genomic_DNA"/>
</dbReference>
<feature type="signal peptide" evidence="1">
    <location>
        <begin position="1"/>
        <end position="23"/>
    </location>
</feature>
<comment type="caution">
    <text evidence="2">The sequence shown here is derived from an EMBL/GenBank/DDBJ whole genome shotgun (WGS) entry which is preliminary data.</text>
</comment>
<dbReference type="NCBIfam" id="NF011794">
    <property type="entry name" value="PRK15262.1"/>
    <property type="match status" value="1"/>
</dbReference>
<protein>
    <submittedName>
        <fullName evidence="2">Fimbrial protein</fullName>
    </submittedName>
</protein>
<dbReference type="Proteomes" id="UP000775646">
    <property type="component" value="Unassembled WGS sequence"/>
</dbReference>
<dbReference type="AlphaFoldDB" id="A0AAI9B5E0"/>
<dbReference type="GO" id="GO:0043709">
    <property type="term" value="P:cell adhesion involved in single-species biofilm formation"/>
    <property type="evidence" value="ECO:0007669"/>
    <property type="project" value="TreeGrafter"/>
</dbReference>
<keyword evidence="1" id="KW-0732">Signal</keyword>
<gene>
    <name evidence="2" type="ORF">BCB93_001512</name>
</gene>
<feature type="chain" id="PRO_5042476821" evidence="1">
    <location>
        <begin position="24"/>
        <end position="192"/>
    </location>
</feature>
<dbReference type="SUPFAM" id="SSF49401">
    <property type="entry name" value="Bacterial adhesins"/>
    <property type="match status" value="1"/>
</dbReference>
<evidence type="ECO:0000256" key="1">
    <source>
        <dbReference type="SAM" id="SignalP"/>
    </source>
</evidence>
<reference evidence="2" key="1">
    <citation type="submission" date="2020-02" db="EMBL/GenBank/DDBJ databases">
        <authorList>
            <consortium name="GenomeTrakr network: Whole genome sequencing for foodborne pathogen traceback"/>
        </authorList>
    </citation>
    <scope>NUCLEOTIDE SEQUENCE</scope>
    <source>
        <strain evidence="2">CFSAN046653</strain>
    </source>
</reference>
<dbReference type="PANTHER" id="PTHR33420">
    <property type="entry name" value="FIMBRIAL SUBUNIT ELFA-RELATED"/>
    <property type="match status" value="1"/>
</dbReference>
<dbReference type="GO" id="GO:0009289">
    <property type="term" value="C:pilus"/>
    <property type="evidence" value="ECO:0007669"/>
    <property type="project" value="InterPro"/>
</dbReference>
<organism evidence="2 3">
    <name type="scientific">Escherichia coli</name>
    <dbReference type="NCBI Taxonomy" id="562"/>
    <lineage>
        <taxon>Bacteria</taxon>
        <taxon>Pseudomonadati</taxon>
        <taxon>Pseudomonadota</taxon>
        <taxon>Gammaproteobacteria</taxon>
        <taxon>Enterobacterales</taxon>
        <taxon>Enterobacteriaceae</taxon>
        <taxon>Escherichia</taxon>
    </lineage>
</organism>
<name>A0AAI9B5E0_ECOLX</name>
<dbReference type="InterPro" id="IPR008966">
    <property type="entry name" value="Adhesion_dom_sf"/>
</dbReference>
<dbReference type="Gene3D" id="2.60.40.1090">
    <property type="entry name" value="Fimbrial-type adhesion domain"/>
    <property type="match status" value="1"/>
</dbReference>
<accession>A0AAI9B5E0</accession>
<proteinExistence type="predicted"/>